<dbReference type="STRING" id="260552.Mag101_09340"/>
<dbReference type="InterPro" id="IPR028624">
    <property type="entry name" value="Tscrpt_elong_fac_GreA/B"/>
</dbReference>
<dbReference type="GO" id="GO:0003677">
    <property type="term" value="F:DNA binding"/>
    <property type="evidence" value="ECO:0007669"/>
    <property type="project" value="UniProtKB-UniRule"/>
</dbReference>
<keyword evidence="2 4" id="KW-0238">DNA-binding</keyword>
<accession>A0A1Q2M6H7</accession>
<keyword evidence="8" id="KW-1185">Reference proteome</keyword>
<dbReference type="Gene3D" id="3.10.50.30">
    <property type="entry name" value="Transcription elongation factor, GreA/GreB, C-terminal domain"/>
    <property type="match status" value="1"/>
</dbReference>
<evidence type="ECO:0000313" key="7">
    <source>
        <dbReference type="EMBL" id="AQQ67822.1"/>
    </source>
</evidence>
<evidence type="ECO:0000256" key="3">
    <source>
        <dbReference type="ARBA" id="ARBA00023163"/>
    </source>
</evidence>
<dbReference type="InterPro" id="IPR036805">
    <property type="entry name" value="Tscrpt_elong_fac_GreA/B_N_sf"/>
</dbReference>
<dbReference type="InterPro" id="IPR018151">
    <property type="entry name" value="TF_GreA/GreB_CS"/>
</dbReference>
<dbReference type="PROSITE" id="PS00829">
    <property type="entry name" value="GREAB_1"/>
    <property type="match status" value="1"/>
</dbReference>
<feature type="domain" description="Transcription elongation factor GreA/GreB C-terminal" evidence="5">
    <location>
        <begin position="90"/>
        <end position="164"/>
    </location>
</feature>
<comment type="similarity">
    <text evidence="4">Belongs to the GreA/GreB family. GreB subfamily.</text>
</comment>
<dbReference type="Pfam" id="PF03449">
    <property type="entry name" value="GreA_GreB_N"/>
    <property type="match status" value="1"/>
</dbReference>
<dbReference type="NCBIfam" id="TIGR01461">
    <property type="entry name" value="greB"/>
    <property type="match status" value="1"/>
</dbReference>
<dbReference type="PIRSF" id="PIRSF006092">
    <property type="entry name" value="GreA_GreB"/>
    <property type="match status" value="1"/>
</dbReference>
<dbReference type="GO" id="GO:0032784">
    <property type="term" value="P:regulation of DNA-templated transcription elongation"/>
    <property type="evidence" value="ECO:0007669"/>
    <property type="project" value="UniProtKB-UniRule"/>
</dbReference>
<dbReference type="InterPro" id="IPR036953">
    <property type="entry name" value="GreA/GreB_C_sf"/>
</dbReference>
<proteinExistence type="inferred from homology"/>
<dbReference type="Proteomes" id="UP000188219">
    <property type="component" value="Chromosome"/>
</dbReference>
<dbReference type="HAMAP" id="MF_00930">
    <property type="entry name" value="GreB"/>
    <property type="match status" value="1"/>
</dbReference>
<evidence type="ECO:0000313" key="8">
    <source>
        <dbReference type="Proteomes" id="UP000188219"/>
    </source>
</evidence>
<dbReference type="InterPro" id="IPR023459">
    <property type="entry name" value="Tscrpt_elong_fac_GreA/B_fam"/>
</dbReference>
<dbReference type="EMBL" id="CP019650">
    <property type="protein sequence ID" value="AQQ67822.1"/>
    <property type="molecule type" value="Genomic_DNA"/>
</dbReference>
<evidence type="ECO:0000259" key="6">
    <source>
        <dbReference type="Pfam" id="PF03449"/>
    </source>
</evidence>
<keyword evidence="1 4" id="KW-0805">Transcription regulation</keyword>
<dbReference type="eggNOG" id="COG0782">
    <property type="taxonomic scope" value="Bacteria"/>
</dbReference>
<dbReference type="InterPro" id="IPR001437">
    <property type="entry name" value="Tscrpt_elong_fac_GreA/B_C"/>
</dbReference>
<evidence type="ECO:0000259" key="5">
    <source>
        <dbReference type="Pfam" id="PF01272"/>
    </source>
</evidence>
<dbReference type="Pfam" id="PF01272">
    <property type="entry name" value="GreA_GreB"/>
    <property type="match status" value="1"/>
</dbReference>
<dbReference type="PANTHER" id="PTHR30437:SF6">
    <property type="entry name" value="TRANSCRIPTION ELONGATION FACTOR GREB"/>
    <property type="match status" value="1"/>
</dbReference>
<feature type="domain" description="Transcription elongation factor GreA/GreB N-terminal" evidence="6">
    <location>
        <begin position="14"/>
        <end position="83"/>
    </location>
</feature>
<dbReference type="NCBIfam" id="NF002506">
    <property type="entry name" value="PRK01885.1"/>
    <property type="match status" value="1"/>
</dbReference>
<dbReference type="GO" id="GO:0003746">
    <property type="term" value="F:translation elongation factor activity"/>
    <property type="evidence" value="ECO:0007669"/>
    <property type="project" value="UniProtKB-KW"/>
</dbReference>
<gene>
    <name evidence="4" type="primary">greB</name>
    <name evidence="7" type="ORF">Mag101_09340</name>
</gene>
<dbReference type="RefSeq" id="WP_077403878.1">
    <property type="nucleotide sequence ID" value="NZ_CP019650.1"/>
</dbReference>
<dbReference type="Gene3D" id="1.10.287.180">
    <property type="entry name" value="Transcription elongation factor, GreA/GreB, N-terminal domain"/>
    <property type="match status" value="1"/>
</dbReference>
<dbReference type="KEGG" id="maga:Mag101_09340"/>
<evidence type="ECO:0000256" key="1">
    <source>
        <dbReference type="ARBA" id="ARBA00023015"/>
    </source>
</evidence>
<keyword evidence="3 4" id="KW-0804">Transcription</keyword>
<reference evidence="7" key="1">
    <citation type="submission" date="2017-02" db="EMBL/GenBank/DDBJ databases">
        <title>Genome of Microbulbifer agarilyticus GP101.</title>
        <authorList>
            <person name="Jung J."/>
            <person name="Bae S.S."/>
            <person name="Baek K."/>
        </authorList>
    </citation>
    <scope>NUCLEOTIDE SEQUENCE [LARGE SCALE GENOMIC DNA]</scope>
    <source>
        <strain evidence="7">GP101</strain>
    </source>
</reference>
<dbReference type="PROSITE" id="PS00830">
    <property type="entry name" value="GREAB_2"/>
    <property type="match status" value="1"/>
</dbReference>
<dbReference type="FunFam" id="1.10.287.180:FF:000001">
    <property type="entry name" value="Transcription elongation factor GreA"/>
    <property type="match status" value="1"/>
</dbReference>
<dbReference type="SUPFAM" id="SSF46557">
    <property type="entry name" value="GreA transcript cleavage protein, N-terminal domain"/>
    <property type="match status" value="1"/>
</dbReference>
<organism evidence="7 8">
    <name type="scientific">Microbulbifer agarilyticus</name>
    <dbReference type="NCBI Taxonomy" id="260552"/>
    <lineage>
        <taxon>Bacteria</taxon>
        <taxon>Pseudomonadati</taxon>
        <taxon>Pseudomonadota</taxon>
        <taxon>Gammaproteobacteria</taxon>
        <taxon>Cellvibrionales</taxon>
        <taxon>Microbulbiferaceae</taxon>
        <taxon>Microbulbifer</taxon>
    </lineage>
</organism>
<dbReference type="FunFam" id="3.10.50.30:FF:000001">
    <property type="entry name" value="Transcription elongation factor GreA"/>
    <property type="match status" value="1"/>
</dbReference>
<dbReference type="HAMAP" id="MF_00105">
    <property type="entry name" value="GreA_GreB"/>
    <property type="match status" value="1"/>
</dbReference>
<dbReference type="SUPFAM" id="SSF54534">
    <property type="entry name" value="FKBP-like"/>
    <property type="match status" value="1"/>
</dbReference>
<evidence type="ECO:0000256" key="2">
    <source>
        <dbReference type="ARBA" id="ARBA00023125"/>
    </source>
</evidence>
<dbReference type="AlphaFoldDB" id="A0A1Q2M6H7"/>
<sequence length="171" mass="20081">MGRWRPPRPRGSRYITPEGAARMRAEVKQLWEVERPRVTQAVSDAAKLGDRSENADYIYGKKRLREIDSRVRFLTKRLEEITIVDRIPDDKDKVFFGAWVTLEDEEEKEVKYRIVGPDEFNVKEGLISMDSPVARALLGKRLDDEIEIQQHEVWVTYYITDIEYPENPVID</sequence>
<keyword evidence="7" id="KW-0251">Elongation factor</keyword>
<protein>
    <recommendedName>
        <fullName evidence="4">Transcription elongation factor GreB</fullName>
    </recommendedName>
    <alternativeName>
        <fullName evidence="4">Transcript cleavage factor GreB</fullName>
    </alternativeName>
</protein>
<dbReference type="GO" id="GO:0006354">
    <property type="term" value="P:DNA-templated transcription elongation"/>
    <property type="evidence" value="ECO:0007669"/>
    <property type="project" value="TreeGrafter"/>
</dbReference>
<dbReference type="OrthoDB" id="5511940at2"/>
<evidence type="ECO:0000256" key="4">
    <source>
        <dbReference type="HAMAP-Rule" id="MF_00930"/>
    </source>
</evidence>
<dbReference type="InterPro" id="IPR022691">
    <property type="entry name" value="Tscrpt_elong_fac_GreA/B_N"/>
</dbReference>
<keyword evidence="7" id="KW-0648">Protein biosynthesis</keyword>
<dbReference type="InterPro" id="IPR006358">
    <property type="entry name" value="Tscrpt_elong_fac_GreB"/>
</dbReference>
<comment type="function">
    <text evidence="4">Necessary for efficient RNA polymerase transcription elongation past template-encoded arresting sites. The arresting sites in DNA have the property of trapping a certain fraction of elongating RNA polymerases that pass through, resulting in locked ternary complexes. Cleavage of the nascent transcript by cleavage factors such as GreA or GreB allows the resumption of elongation from the new 3'terminus. GreB releases sequences of up to 9 nucleotides in length.</text>
</comment>
<dbReference type="GO" id="GO:0070063">
    <property type="term" value="F:RNA polymerase binding"/>
    <property type="evidence" value="ECO:0007669"/>
    <property type="project" value="InterPro"/>
</dbReference>
<dbReference type="PANTHER" id="PTHR30437">
    <property type="entry name" value="TRANSCRIPTION ELONGATION FACTOR GREA"/>
    <property type="match status" value="1"/>
</dbReference>
<name>A0A1Q2M6H7_9GAMM</name>